<reference evidence="3" key="1">
    <citation type="submission" date="2016-01" db="EMBL/GenBank/DDBJ databases">
        <authorList>
            <person name="Mitreva M."/>
            <person name="Pepin K.H."/>
            <person name="Mihindukulasuriya K.A."/>
            <person name="Fulton R."/>
            <person name="Fronick C."/>
            <person name="O'Laughlin M."/>
            <person name="Miner T."/>
            <person name="Herter B."/>
            <person name="Rosa B.A."/>
            <person name="Cordes M."/>
            <person name="Tomlinson C."/>
            <person name="Wollam A."/>
            <person name="Palsikar V.B."/>
            <person name="Mardis E.R."/>
            <person name="Wilson R.K."/>
        </authorList>
    </citation>
    <scope>NUCLEOTIDE SEQUENCE [LARGE SCALE GENOMIC DNA]</scope>
    <source>
        <strain evidence="3">KA00274</strain>
    </source>
</reference>
<dbReference type="CDD" id="cd00093">
    <property type="entry name" value="HTH_XRE"/>
    <property type="match status" value="1"/>
</dbReference>
<dbReference type="Pfam" id="PF01381">
    <property type="entry name" value="HTH_3"/>
    <property type="match status" value="1"/>
</dbReference>
<feature type="domain" description="HTH cro/C1-type" evidence="1">
    <location>
        <begin position="23"/>
        <end position="80"/>
    </location>
</feature>
<name>A0A133Y752_9FIRM</name>
<evidence type="ECO:0000259" key="1">
    <source>
        <dbReference type="PROSITE" id="PS50943"/>
    </source>
</evidence>
<accession>A0A133Y752</accession>
<dbReference type="InterPro" id="IPR001387">
    <property type="entry name" value="Cro/C1-type_HTH"/>
</dbReference>
<keyword evidence="2" id="KW-0238">DNA-binding</keyword>
<sequence length="93" mass="10722">MDILQFVDRLNELFRRTQPETELEVERQQAKLPQDKLAKLANISVKTIQQYEQCQKDINQAPVYTLYKLAKVLHCSLEDLIEKVPVVQPGGGK</sequence>
<dbReference type="STRING" id="1497955.HMPREF1872_01349"/>
<evidence type="ECO:0000313" key="3">
    <source>
        <dbReference type="Proteomes" id="UP000070080"/>
    </source>
</evidence>
<dbReference type="SUPFAM" id="SSF47413">
    <property type="entry name" value="lambda repressor-like DNA-binding domains"/>
    <property type="match status" value="1"/>
</dbReference>
<keyword evidence="3" id="KW-1185">Reference proteome</keyword>
<dbReference type="GO" id="GO:0003677">
    <property type="term" value="F:DNA binding"/>
    <property type="evidence" value="ECO:0007669"/>
    <property type="project" value="UniProtKB-KW"/>
</dbReference>
<dbReference type="SMART" id="SM00530">
    <property type="entry name" value="HTH_XRE"/>
    <property type="match status" value="1"/>
</dbReference>
<gene>
    <name evidence="2" type="ORF">HMPREF1872_01349</name>
</gene>
<evidence type="ECO:0000313" key="2">
    <source>
        <dbReference type="EMBL" id="KXB39027.1"/>
    </source>
</evidence>
<protein>
    <submittedName>
        <fullName evidence="2">DNA-binding helix-turn-helix protein</fullName>
    </submittedName>
</protein>
<dbReference type="Gene3D" id="1.10.260.40">
    <property type="entry name" value="lambda repressor-like DNA-binding domains"/>
    <property type="match status" value="1"/>
</dbReference>
<dbReference type="AlphaFoldDB" id="A0A133Y752"/>
<dbReference type="PROSITE" id="PS50943">
    <property type="entry name" value="HTH_CROC1"/>
    <property type="match status" value="1"/>
</dbReference>
<dbReference type="EMBL" id="LSCV01000044">
    <property type="protein sequence ID" value="KXB39027.1"/>
    <property type="molecule type" value="Genomic_DNA"/>
</dbReference>
<organism evidence="2 3">
    <name type="scientific">Amygdalobacter nucleatus</name>
    <dbReference type="NCBI Taxonomy" id="3029274"/>
    <lineage>
        <taxon>Bacteria</taxon>
        <taxon>Bacillati</taxon>
        <taxon>Bacillota</taxon>
        <taxon>Clostridia</taxon>
        <taxon>Eubacteriales</taxon>
        <taxon>Oscillospiraceae</taxon>
        <taxon>Amygdalobacter</taxon>
    </lineage>
</organism>
<dbReference type="InterPro" id="IPR010982">
    <property type="entry name" value="Lambda_DNA-bd_dom_sf"/>
</dbReference>
<dbReference type="Proteomes" id="UP000070080">
    <property type="component" value="Unassembled WGS sequence"/>
</dbReference>
<comment type="caution">
    <text evidence="2">The sequence shown here is derived from an EMBL/GenBank/DDBJ whole genome shotgun (WGS) entry which is preliminary data.</text>
</comment>
<proteinExistence type="predicted"/>